<organism evidence="15 16">
    <name type="scientific">Cricetulus griseus</name>
    <name type="common">Chinese hamster</name>
    <name type="synonym">Cricetulus barabensis griseus</name>
    <dbReference type="NCBI Taxonomy" id="10029"/>
    <lineage>
        <taxon>Eukaryota</taxon>
        <taxon>Metazoa</taxon>
        <taxon>Chordata</taxon>
        <taxon>Craniata</taxon>
        <taxon>Vertebrata</taxon>
        <taxon>Euteleostomi</taxon>
        <taxon>Mammalia</taxon>
        <taxon>Eutheria</taxon>
        <taxon>Euarchontoglires</taxon>
        <taxon>Glires</taxon>
        <taxon>Rodentia</taxon>
        <taxon>Myomorpha</taxon>
        <taxon>Muroidea</taxon>
        <taxon>Cricetidae</taxon>
        <taxon>Cricetinae</taxon>
        <taxon>Cricetulus</taxon>
    </lineage>
</organism>
<evidence type="ECO:0000259" key="14">
    <source>
        <dbReference type="PROSITE" id="PS50262"/>
    </source>
</evidence>
<sequence>VLNQRMDFWNLATRVIFLSQITTGIMGNFSLIFYYLVLYYRESTLKPTDLILLNLMAANALIILSAGVPQTMAVWGLKKFLNDSGCKILLYIQGFSRSLSICTTCLLSVFQVMTINPRKSCWKGHKVRTVKYIGCSLSLLWVLYMLINFIFVMYPFTKINSKNVTRKRDFGYCSIGGHDEISDSLYGTLAMCPEFFFSLLIAWSSASMIVTLYRHRQRVQYICSSHSSSRKFPEYRATQNILFLVSTFLAFYTVSTILRSCIAFLYNHNWWLVDITHLTSLCFPSFGPFILKSHYSIVSRFTLAWIRKKLSPYFIISM</sequence>
<keyword evidence="4 13" id="KW-1003">Cell membrane</keyword>
<evidence type="ECO:0000256" key="10">
    <source>
        <dbReference type="ARBA" id="ARBA00023170"/>
    </source>
</evidence>
<comment type="subcellular location">
    <subcellularLocation>
        <location evidence="2 13">Cell membrane</location>
        <topology evidence="2 13">Multi-pass membrane protein</topology>
    </subcellularLocation>
</comment>
<evidence type="ECO:0000256" key="8">
    <source>
        <dbReference type="ARBA" id="ARBA00023040"/>
    </source>
</evidence>
<comment type="similarity">
    <text evidence="3 13">Belongs to the G-protein coupled receptor 1 family.</text>
</comment>
<keyword evidence="12 13" id="KW-0807">Transducer</keyword>
<dbReference type="PANTHER" id="PTHR24062">
    <property type="entry name" value="VOMERONASAL TYPE-1 RECEPTOR"/>
    <property type="match status" value="1"/>
</dbReference>
<evidence type="ECO:0000256" key="2">
    <source>
        <dbReference type="ARBA" id="ARBA00004651"/>
    </source>
</evidence>
<reference evidence="15" key="2">
    <citation type="submission" date="2025-09" db="UniProtKB">
        <authorList>
            <consortium name="Ensembl"/>
        </authorList>
    </citation>
    <scope>IDENTIFICATION</scope>
</reference>
<dbReference type="InterPro" id="IPR017452">
    <property type="entry name" value="GPCR_Rhodpsn_7TM"/>
</dbReference>
<feature type="transmembrane region" description="Helical" evidence="13">
    <location>
        <begin position="15"/>
        <end position="38"/>
    </location>
</feature>
<dbReference type="GO" id="GO:0005886">
    <property type="term" value="C:plasma membrane"/>
    <property type="evidence" value="ECO:0007669"/>
    <property type="project" value="UniProtKB-SubCell"/>
</dbReference>
<evidence type="ECO:0000256" key="12">
    <source>
        <dbReference type="ARBA" id="ARBA00023224"/>
    </source>
</evidence>
<evidence type="ECO:0000256" key="5">
    <source>
        <dbReference type="ARBA" id="ARBA00022507"/>
    </source>
</evidence>
<feature type="transmembrane region" description="Helical" evidence="13">
    <location>
        <begin position="241"/>
        <end position="265"/>
    </location>
</feature>
<feature type="domain" description="G-protein coupled receptors family 1 profile" evidence="14">
    <location>
        <begin position="27"/>
        <end position="291"/>
    </location>
</feature>
<dbReference type="PRINTS" id="PR01534">
    <property type="entry name" value="VOMERONASL1R"/>
</dbReference>
<dbReference type="AlphaFoldDB" id="A0A8C2LB86"/>
<dbReference type="InterPro" id="IPR004072">
    <property type="entry name" value="Vmron_rcpt_1"/>
</dbReference>
<keyword evidence="9 13" id="KW-0472">Membrane</keyword>
<keyword evidence="5 13" id="KW-0589">Pheromone response</keyword>
<dbReference type="PROSITE" id="PS50262">
    <property type="entry name" value="G_PROTEIN_RECEP_F1_2"/>
    <property type="match status" value="1"/>
</dbReference>
<evidence type="ECO:0000256" key="3">
    <source>
        <dbReference type="ARBA" id="ARBA00010663"/>
    </source>
</evidence>
<evidence type="ECO:0000256" key="11">
    <source>
        <dbReference type="ARBA" id="ARBA00023180"/>
    </source>
</evidence>
<keyword evidence="11" id="KW-0325">Glycoprotein</keyword>
<reference evidence="15" key="1">
    <citation type="submission" date="2025-08" db="UniProtKB">
        <authorList>
            <consortium name="Ensembl"/>
        </authorList>
    </citation>
    <scope>IDENTIFICATION</scope>
</reference>
<feature type="transmembrane region" description="Helical" evidence="13">
    <location>
        <begin position="195"/>
        <end position="213"/>
    </location>
</feature>
<evidence type="ECO:0000256" key="9">
    <source>
        <dbReference type="ARBA" id="ARBA00023136"/>
    </source>
</evidence>
<comment type="function">
    <text evidence="1">Putative pheromone receptor.</text>
</comment>
<dbReference type="GO" id="GO:0016503">
    <property type="term" value="F:pheromone receptor activity"/>
    <property type="evidence" value="ECO:0007669"/>
    <property type="project" value="InterPro"/>
</dbReference>
<keyword evidence="8 13" id="KW-0297">G-protein coupled receptor</keyword>
<evidence type="ECO:0000256" key="1">
    <source>
        <dbReference type="ARBA" id="ARBA00003878"/>
    </source>
</evidence>
<dbReference type="SUPFAM" id="SSF81321">
    <property type="entry name" value="Family A G protein-coupled receptor-like"/>
    <property type="match status" value="1"/>
</dbReference>
<feature type="transmembrane region" description="Helical" evidence="13">
    <location>
        <begin position="271"/>
        <end position="291"/>
    </location>
</feature>
<feature type="transmembrane region" description="Helical" evidence="13">
    <location>
        <begin position="88"/>
        <end position="110"/>
    </location>
</feature>
<dbReference type="GO" id="GO:0019236">
    <property type="term" value="P:response to pheromone"/>
    <property type="evidence" value="ECO:0007669"/>
    <property type="project" value="UniProtKB-KW"/>
</dbReference>
<keyword evidence="6 13" id="KW-0812">Transmembrane</keyword>
<evidence type="ECO:0000256" key="6">
    <source>
        <dbReference type="ARBA" id="ARBA00022692"/>
    </source>
</evidence>
<name>A0A8C2LB86_CRIGR</name>
<accession>A0A8C2LB86</accession>
<dbReference type="Proteomes" id="UP000694386">
    <property type="component" value="Unplaced"/>
</dbReference>
<evidence type="ECO:0000313" key="16">
    <source>
        <dbReference type="Proteomes" id="UP000694386"/>
    </source>
</evidence>
<evidence type="ECO:0000256" key="7">
    <source>
        <dbReference type="ARBA" id="ARBA00022989"/>
    </source>
</evidence>
<keyword evidence="7 13" id="KW-1133">Transmembrane helix</keyword>
<gene>
    <name evidence="15" type="primary">LOC100751709</name>
</gene>
<dbReference type="GO" id="GO:0007606">
    <property type="term" value="P:sensory perception of chemical stimulus"/>
    <property type="evidence" value="ECO:0007669"/>
    <property type="project" value="UniProtKB-ARBA"/>
</dbReference>
<proteinExistence type="inferred from homology"/>
<keyword evidence="10 13" id="KW-0675">Receptor</keyword>
<dbReference type="FunFam" id="1.20.1070.10:FF:000033">
    <property type="entry name" value="Vomeronasal type-1 receptor"/>
    <property type="match status" value="1"/>
</dbReference>
<evidence type="ECO:0000313" key="15">
    <source>
        <dbReference type="Ensembl" id="ENSCGRP00001001159.1"/>
    </source>
</evidence>
<dbReference type="Ensembl" id="ENSCGRT00001001183.1">
    <property type="protein sequence ID" value="ENSCGRP00001001159.1"/>
    <property type="gene ID" value="ENSCGRG00001000895.1"/>
</dbReference>
<feature type="transmembrane region" description="Helical" evidence="13">
    <location>
        <begin position="130"/>
        <end position="154"/>
    </location>
</feature>
<evidence type="ECO:0000256" key="13">
    <source>
        <dbReference type="RuleBase" id="RU364061"/>
    </source>
</evidence>
<dbReference type="Gene3D" id="1.20.1070.10">
    <property type="entry name" value="Rhodopsin 7-helix transmembrane proteins"/>
    <property type="match status" value="1"/>
</dbReference>
<feature type="transmembrane region" description="Helical" evidence="13">
    <location>
        <begin position="50"/>
        <end position="68"/>
    </location>
</feature>
<evidence type="ECO:0000256" key="4">
    <source>
        <dbReference type="ARBA" id="ARBA00022475"/>
    </source>
</evidence>
<protein>
    <recommendedName>
        <fullName evidence="13">Vomeronasal type-1 receptor</fullName>
    </recommendedName>
</protein>
<dbReference type="Pfam" id="PF03402">
    <property type="entry name" value="V1R"/>
    <property type="match status" value="1"/>
</dbReference>